<dbReference type="AlphaFoldDB" id="A0AA86TNG7"/>
<dbReference type="EMBL" id="CAXDID020000210">
    <property type="protein sequence ID" value="CAL6056592.1"/>
    <property type="molecule type" value="Genomic_DNA"/>
</dbReference>
<sequence length="855" mass="99133">MLQFERPQTVAMTMVDDTLAIATPFSIELFSTLHFDRICIFQVTTAISQMTYNDSYFVAGNPFELAIFELQDGIYTELYKISGRFESVRLIDSQIYFISEGDLFYYDVIECMFVLVRAGVEQYYVIELNQQSYLLVQTQSALELWSKYCELLQTQERVCVTASYKQFFVSDGFLFQILTPSTPFQKFKISLGQISKFTLQHQISGLEMNQNFMNQKVCEVSEKCLLNENVLIQHRGSLIQIRQHQNNKIGLMYLNNVVSELKQQFQVKVHPLLRDTQNIAVLKQNDPRQLFHHPGNAQTNFSEHETIRVTSTSKKLKMYQNGIKIGSLDLSQSQQEIIIGEHITNESGTFVVSFTLLQNELAKMADSIQMVQKSGAPITFNELQVKIQALSQFGINISEQDIIQLYTLYTQKGLSHCQITSNKEILANLSTDSECDAYTCKILQITPQSFASKTQVQMNAVIDITQFQQIQKFIPSSNMCESIYLREQLQFFKLFSLKENIVLCAPNFSKTSIYVFDKQMKLQRSQPVQYFIPHQVFQISTHIIIIDIRGTLFTFTDKNELIQLQSGIQNAIICNYCSQQFIYFKRDQNGILMNQYLDVVIEKQNMFKPILLYLLSQKQGEIKFAQLTMDNVYSQNDIIEAYSDYIQLNFKQNQMIIPLLQCQKQLLLHIQMNAVIHFIKRQDSEQVSKILTEQNTSADALLKICIQNKFAHLAYMLFNYTDYDASQFIDFLFKCYSPDLALKVIENYPQYSYKFENVNLIYPVLYLLLNGYQVPQFTTQTPSHKFISELLYVIDIKDEKIGLRDPNPVSLDINWKSSFRLDEINRLSVQQILEICDIQNISIELHEALCLMGIK</sequence>
<dbReference type="Proteomes" id="UP001642409">
    <property type="component" value="Unassembled WGS sequence"/>
</dbReference>
<protein>
    <recommendedName>
        <fullName evidence="4">Mic1 domain-containing protein</fullName>
    </recommendedName>
</protein>
<dbReference type="EMBL" id="CATOUU010000260">
    <property type="protein sequence ID" value="CAI9922720.1"/>
    <property type="molecule type" value="Genomic_DNA"/>
</dbReference>
<comment type="caution">
    <text evidence="1">The sequence shown here is derived from an EMBL/GenBank/DDBJ whole genome shotgun (WGS) entry which is preliminary data.</text>
</comment>
<accession>A0AA86TNG7</accession>
<evidence type="ECO:0000313" key="2">
    <source>
        <dbReference type="EMBL" id="CAL6056592.1"/>
    </source>
</evidence>
<reference evidence="1" key="1">
    <citation type="submission" date="2023-06" db="EMBL/GenBank/DDBJ databases">
        <authorList>
            <person name="Kurt Z."/>
        </authorList>
    </citation>
    <scope>NUCLEOTIDE SEQUENCE</scope>
</reference>
<keyword evidence="3" id="KW-1185">Reference proteome</keyword>
<proteinExistence type="predicted"/>
<evidence type="ECO:0008006" key="4">
    <source>
        <dbReference type="Google" id="ProtNLM"/>
    </source>
</evidence>
<name>A0AA86TNG7_9EUKA</name>
<evidence type="ECO:0000313" key="1">
    <source>
        <dbReference type="EMBL" id="CAI9922720.1"/>
    </source>
</evidence>
<gene>
    <name evidence="1" type="ORF">HINF_LOCUS10365</name>
    <name evidence="2" type="ORF">HINF_LOCUS47101</name>
</gene>
<organism evidence="1">
    <name type="scientific">Hexamita inflata</name>
    <dbReference type="NCBI Taxonomy" id="28002"/>
    <lineage>
        <taxon>Eukaryota</taxon>
        <taxon>Metamonada</taxon>
        <taxon>Diplomonadida</taxon>
        <taxon>Hexamitidae</taxon>
        <taxon>Hexamitinae</taxon>
        <taxon>Hexamita</taxon>
    </lineage>
</organism>
<evidence type="ECO:0000313" key="3">
    <source>
        <dbReference type="Proteomes" id="UP001642409"/>
    </source>
</evidence>
<reference evidence="2 3" key="2">
    <citation type="submission" date="2024-07" db="EMBL/GenBank/DDBJ databases">
        <authorList>
            <person name="Akdeniz Z."/>
        </authorList>
    </citation>
    <scope>NUCLEOTIDE SEQUENCE [LARGE SCALE GENOMIC DNA]</scope>
</reference>